<keyword evidence="1" id="KW-0472">Membrane</keyword>
<gene>
    <name evidence="2" type="ORF">G9H71_08600</name>
</gene>
<dbReference type="Proteomes" id="UP000800981">
    <property type="component" value="Unassembled WGS sequence"/>
</dbReference>
<evidence type="ECO:0000313" key="2">
    <source>
        <dbReference type="EMBL" id="NHC13839.1"/>
    </source>
</evidence>
<sequence length="154" mass="16145">MLHDERLAAPWSVWLVGLLLAVSTAPVTVVVLPAWGVLLVVAAAALAVGLLIRSWAAPVQVGAGELRAGRAHIPVSLLGPAEPLDEAAAAHLRGPGIEPRAYHLIRPWVRPAVRVPVRDPEDPTPYWYVATRRPAELAAAIDAARTAAGAPPVG</sequence>
<organism evidence="2 3">
    <name type="scientific">Motilibacter deserti</name>
    <dbReference type="NCBI Taxonomy" id="2714956"/>
    <lineage>
        <taxon>Bacteria</taxon>
        <taxon>Bacillati</taxon>
        <taxon>Actinomycetota</taxon>
        <taxon>Actinomycetes</taxon>
        <taxon>Motilibacterales</taxon>
        <taxon>Motilibacteraceae</taxon>
        <taxon>Motilibacter</taxon>
    </lineage>
</organism>
<reference evidence="2 3" key="1">
    <citation type="submission" date="2020-03" db="EMBL/GenBank/DDBJ databases">
        <title>Two novel Motilibacter sp.</title>
        <authorList>
            <person name="Liu S."/>
        </authorList>
    </citation>
    <scope>NUCLEOTIDE SEQUENCE [LARGE SCALE GENOMIC DNA]</scope>
    <source>
        <strain evidence="2 3">E257</strain>
    </source>
</reference>
<accession>A0ABX0GVK8</accession>
<proteinExistence type="predicted"/>
<evidence type="ECO:0000313" key="3">
    <source>
        <dbReference type="Proteomes" id="UP000800981"/>
    </source>
</evidence>
<dbReference type="RefSeq" id="WP_166280783.1">
    <property type="nucleotide sequence ID" value="NZ_JAANNP010000003.1"/>
</dbReference>
<evidence type="ECO:0000256" key="1">
    <source>
        <dbReference type="SAM" id="Phobius"/>
    </source>
</evidence>
<comment type="caution">
    <text evidence="2">The sequence shown here is derived from an EMBL/GenBank/DDBJ whole genome shotgun (WGS) entry which is preliminary data.</text>
</comment>
<dbReference type="EMBL" id="JAANNP010000003">
    <property type="protein sequence ID" value="NHC13839.1"/>
    <property type="molecule type" value="Genomic_DNA"/>
</dbReference>
<keyword evidence="1" id="KW-0812">Transmembrane</keyword>
<feature type="transmembrane region" description="Helical" evidence="1">
    <location>
        <begin position="34"/>
        <end position="52"/>
    </location>
</feature>
<keyword evidence="3" id="KW-1185">Reference proteome</keyword>
<keyword evidence="1" id="KW-1133">Transmembrane helix</keyword>
<dbReference type="Pfam" id="PF11292">
    <property type="entry name" value="DUF3093"/>
    <property type="match status" value="1"/>
</dbReference>
<dbReference type="InterPro" id="IPR021443">
    <property type="entry name" value="DUF3093"/>
</dbReference>
<protein>
    <submittedName>
        <fullName evidence="2">DUF3093 domain-containing protein</fullName>
    </submittedName>
</protein>
<name>A0ABX0GVK8_9ACTN</name>